<dbReference type="OrthoDB" id="3270652at2759"/>
<organism evidence="2 3">
    <name type="scientific">Pycnoporus cinnabarinus</name>
    <name type="common">Cinnabar-red polypore</name>
    <name type="synonym">Trametes cinnabarina</name>
    <dbReference type="NCBI Taxonomy" id="5643"/>
    <lineage>
        <taxon>Eukaryota</taxon>
        <taxon>Fungi</taxon>
        <taxon>Dikarya</taxon>
        <taxon>Basidiomycota</taxon>
        <taxon>Agaricomycotina</taxon>
        <taxon>Agaricomycetes</taxon>
        <taxon>Polyporales</taxon>
        <taxon>Polyporaceae</taxon>
        <taxon>Trametes</taxon>
    </lineage>
</organism>
<feature type="region of interest" description="Disordered" evidence="1">
    <location>
        <begin position="514"/>
        <end position="557"/>
    </location>
</feature>
<evidence type="ECO:0000256" key="1">
    <source>
        <dbReference type="SAM" id="MobiDB-lite"/>
    </source>
</evidence>
<evidence type="ECO:0000313" key="2">
    <source>
        <dbReference type="EMBL" id="CDO68252.1"/>
    </source>
</evidence>
<protein>
    <submittedName>
        <fullName evidence="2">Uncharacterized protein</fullName>
    </submittedName>
</protein>
<proteinExistence type="predicted"/>
<feature type="region of interest" description="Disordered" evidence="1">
    <location>
        <begin position="392"/>
        <end position="475"/>
    </location>
</feature>
<feature type="compositionally biased region" description="Polar residues" evidence="1">
    <location>
        <begin position="215"/>
        <end position="237"/>
    </location>
</feature>
<accession>A0A060S1L6</accession>
<dbReference type="EMBL" id="CCBP010000010">
    <property type="protein sequence ID" value="CDO68252.1"/>
    <property type="molecule type" value="Genomic_DNA"/>
</dbReference>
<name>A0A060S1L6_PYCCI</name>
<feature type="region of interest" description="Disordered" evidence="1">
    <location>
        <begin position="195"/>
        <end position="244"/>
    </location>
</feature>
<feature type="compositionally biased region" description="Polar residues" evidence="1">
    <location>
        <begin position="392"/>
        <end position="415"/>
    </location>
</feature>
<comment type="caution">
    <text evidence="2">The sequence shown here is derived from an EMBL/GenBank/DDBJ whole genome shotgun (WGS) entry which is preliminary data.</text>
</comment>
<gene>
    <name evidence="2" type="ORF">BN946_scf184842.g15</name>
</gene>
<sequence length="700" mass="74945">MLPHRPLPREDTIELDYGQEEPSGTSSIASSPAAVPAKVVMPPVAASEPMQLDHSPSKEEGEISDSELAPPTPKAKLEPLSTGLVELDGIAASTKPALPMHESIPYISDVQPPPCPPTSDKPTTSTMLVDDNHVRPGLALTQAQYDTAKDIILDLLGWGVPPEYLVGCGLSREIVFYVFVELNLRLPSNLDTTGLPPIPTPSTSQGVLPTVASPHPTQSHPSVPHQPASQPESSSDSAVPMARPLSANAPSFVPAAADVSGPSSASLHDMEQQRRQELLARKAVLASRRLKKGPPPVASPSQTIDKPGFTHGVATIEVVPPKVVDDFLQSIEPASEDRPRPMTISPPSTYEMDVDDVPGLTTTLQGPITEYTPLPRPPPPASISTTVFNVTKPQSPVVPQSAASTTSDRSSENGPSTSSFSTTPLSYDRDDDMDVVPGLYHPNPDDSNASKPRRGTKRPVAADFVDMDSGPSRAGVKAPTELFRANIRRKTAGFAGITQRRCIIDLSDSEAEEEGNMKQTFIPPRTDSRGPKAGTPQASTAPTPRHHSPAVAPPVTPAILEEKEAEIRRMRELIARREQNRKKKLAAVSRSRLTFRICSLSVGKSSRSTPLNKSTPTTGFPIKQEDDDSASLRSFEPSGSVSSVTPEPVANGRPNDSQDERSVLAALLPHGMLGSNARFDSLLIGSLREWREWCGLVTCI</sequence>
<feature type="region of interest" description="Disordered" evidence="1">
    <location>
        <begin position="604"/>
        <end position="658"/>
    </location>
</feature>
<dbReference type="Proteomes" id="UP000029665">
    <property type="component" value="Unassembled WGS sequence"/>
</dbReference>
<feature type="compositionally biased region" description="Low complexity" evidence="1">
    <location>
        <begin position="26"/>
        <end position="47"/>
    </location>
</feature>
<dbReference type="HOGENOM" id="CLU_012464_0_0_1"/>
<evidence type="ECO:0000313" key="3">
    <source>
        <dbReference type="Proteomes" id="UP000029665"/>
    </source>
</evidence>
<feature type="region of interest" description="Disordered" evidence="1">
    <location>
        <begin position="1"/>
        <end position="77"/>
    </location>
</feature>
<dbReference type="OMA" id="RCVIELS"/>
<dbReference type="AlphaFoldDB" id="A0A060S1L6"/>
<reference evidence="2" key="1">
    <citation type="submission" date="2014-01" db="EMBL/GenBank/DDBJ databases">
        <title>The genome of the white-rot fungus Pycnoporus cinnabarinus: a basidiomycete model with a versatile arsenal for lignocellulosic biomass breakdown.</title>
        <authorList>
            <person name="Levasseur A."/>
            <person name="Lomascolo A."/>
            <person name="Ruiz-Duenas F.J."/>
            <person name="Uzan E."/>
            <person name="Piumi F."/>
            <person name="Kues U."/>
            <person name="Ram A.F.J."/>
            <person name="Murat C."/>
            <person name="Haon M."/>
            <person name="Benoit I."/>
            <person name="Arfi Y."/>
            <person name="Chevret D."/>
            <person name="Drula E."/>
            <person name="Kwon M.J."/>
            <person name="Gouret P."/>
            <person name="Lesage-Meessen L."/>
            <person name="Lombard V."/>
            <person name="Mariette J."/>
            <person name="Noirot C."/>
            <person name="Park J."/>
            <person name="Patyshakuliyeva A."/>
            <person name="Wieneger R.A.B."/>
            <person name="Wosten H.A.B."/>
            <person name="Martin F."/>
            <person name="Coutinho P.M."/>
            <person name="de Vries R."/>
            <person name="Martinez A.T."/>
            <person name="Klopp C."/>
            <person name="Pontarotti P."/>
            <person name="Henrissat B."/>
            <person name="Record E."/>
        </authorList>
    </citation>
    <scope>NUCLEOTIDE SEQUENCE [LARGE SCALE GENOMIC DNA]</scope>
    <source>
        <strain evidence="2">BRFM137</strain>
    </source>
</reference>
<feature type="region of interest" description="Disordered" evidence="1">
    <location>
        <begin position="335"/>
        <end position="354"/>
    </location>
</feature>
<keyword evidence="3" id="KW-1185">Reference proteome</keyword>
<feature type="compositionally biased region" description="Polar residues" evidence="1">
    <location>
        <begin position="604"/>
        <end position="618"/>
    </location>
</feature>